<evidence type="ECO:0000313" key="2">
    <source>
        <dbReference type="Proteomes" id="UP000078286"/>
    </source>
</evidence>
<accession>A0A1B7HG87</accession>
<organism evidence="1 2">
    <name type="scientific">Buttiauxella noackiae ATCC 51607</name>
    <dbReference type="NCBI Taxonomy" id="1354255"/>
    <lineage>
        <taxon>Bacteria</taxon>
        <taxon>Pseudomonadati</taxon>
        <taxon>Pseudomonadota</taxon>
        <taxon>Gammaproteobacteria</taxon>
        <taxon>Enterobacterales</taxon>
        <taxon>Enterobacteriaceae</taxon>
        <taxon>Buttiauxella</taxon>
    </lineage>
</organism>
<dbReference type="Gene3D" id="1.10.10.10">
    <property type="entry name" value="Winged helix-like DNA-binding domain superfamily/Winged helix DNA-binding domain"/>
    <property type="match status" value="2"/>
</dbReference>
<dbReference type="Proteomes" id="UP000078286">
    <property type="component" value="Unassembled WGS sequence"/>
</dbReference>
<keyword evidence="2" id="KW-1185">Reference proteome</keyword>
<dbReference type="AlphaFoldDB" id="A0A1B7HG87"/>
<name>A0A1B7HG87_9ENTR</name>
<protein>
    <submittedName>
        <fullName evidence="1">Uncharacterized protein</fullName>
    </submittedName>
</protein>
<gene>
    <name evidence="1" type="ORF">M979_4409</name>
</gene>
<sequence>MSEIITLLKVNSEMTATQLSQQLQISAKETISLLLNLEKENKVHQLNGYWFARMEKSGKNHGNGILPLRIIELINQWGTVCSTEISFMIGADQTSVNRSLNQLINNNKITSSRKGNINFYTINSN</sequence>
<reference evidence="1 2" key="1">
    <citation type="submission" date="2016-04" db="EMBL/GenBank/DDBJ databases">
        <title>ATOL: Assembling a taxonomically balanced genome-scale reconstruction of the evolutionary history of the Enterobacteriaceae.</title>
        <authorList>
            <person name="Plunkett G.III."/>
            <person name="Neeno-Eckwall E.C."/>
            <person name="Glasner J.D."/>
            <person name="Perna N.T."/>
        </authorList>
    </citation>
    <scope>NUCLEOTIDE SEQUENCE [LARGE SCALE GENOMIC DNA]</scope>
    <source>
        <strain evidence="1 2">ATCC 51607</strain>
    </source>
</reference>
<evidence type="ECO:0000313" key="1">
    <source>
        <dbReference type="EMBL" id="OAT14639.1"/>
    </source>
</evidence>
<dbReference type="InterPro" id="IPR036388">
    <property type="entry name" value="WH-like_DNA-bd_sf"/>
</dbReference>
<comment type="caution">
    <text evidence="1">The sequence shown here is derived from an EMBL/GenBank/DDBJ whole genome shotgun (WGS) entry which is preliminary data.</text>
</comment>
<dbReference type="PATRIC" id="fig|1354255.3.peg.4550"/>
<dbReference type="RefSeq" id="WP_064556422.1">
    <property type="nucleotide sequence ID" value="NZ_LXEO01000072.1"/>
</dbReference>
<proteinExistence type="predicted"/>
<dbReference type="EMBL" id="LXEO01000072">
    <property type="protein sequence ID" value="OAT14639.1"/>
    <property type="molecule type" value="Genomic_DNA"/>
</dbReference>
<dbReference type="SUPFAM" id="SSF46785">
    <property type="entry name" value="Winged helix' DNA-binding domain"/>
    <property type="match status" value="2"/>
</dbReference>
<dbReference type="InterPro" id="IPR036390">
    <property type="entry name" value="WH_DNA-bd_sf"/>
</dbReference>